<dbReference type="RefSeq" id="WP_343937747.1">
    <property type="nucleotide sequence ID" value="NZ_BAAAHP010000004.1"/>
</dbReference>
<dbReference type="InterPro" id="IPR002347">
    <property type="entry name" value="SDR_fam"/>
</dbReference>
<dbReference type="SUPFAM" id="SSF51735">
    <property type="entry name" value="NAD(P)-binding Rossmann-fold domains"/>
    <property type="match status" value="1"/>
</dbReference>
<dbReference type="PANTHER" id="PTHR43490:SF99">
    <property type="entry name" value="SHORT-CHAIN DEHYDROGENASE_REDUCTASE"/>
    <property type="match status" value="1"/>
</dbReference>
<dbReference type="PRINTS" id="PR00080">
    <property type="entry name" value="SDRFAMILY"/>
</dbReference>
<comment type="caution">
    <text evidence="6">The sequence shown here is derived from an EMBL/GenBank/DDBJ whole genome shotgun (WGS) entry which is preliminary data.</text>
</comment>
<dbReference type="EMBL" id="BAAAHP010000004">
    <property type="protein sequence ID" value="GAA0919609.1"/>
    <property type="molecule type" value="Genomic_DNA"/>
</dbReference>
<dbReference type="InterPro" id="IPR057326">
    <property type="entry name" value="KR_dom"/>
</dbReference>
<proteinExistence type="inferred from homology"/>
<keyword evidence="7" id="KW-1185">Reference proteome</keyword>
<dbReference type="PANTHER" id="PTHR43490">
    <property type="entry name" value="(+)-NEOMENTHOL DEHYDROGENASE"/>
    <property type="match status" value="1"/>
</dbReference>
<dbReference type="Pfam" id="PF00106">
    <property type="entry name" value="adh_short"/>
    <property type="match status" value="1"/>
</dbReference>
<feature type="domain" description="Ketoreductase" evidence="5">
    <location>
        <begin position="2"/>
        <end position="195"/>
    </location>
</feature>
<organism evidence="6 7">
    <name type="scientific">Pseudonocardia zijingensis</name>
    <dbReference type="NCBI Taxonomy" id="153376"/>
    <lineage>
        <taxon>Bacteria</taxon>
        <taxon>Bacillati</taxon>
        <taxon>Actinomycetota</taxon>
        <taxon>Actinomycetes</taxon>
        <taxon>Pseudonocardiales</taxon>
        <taxon>Pseudonocardiaceae</taxon>
        <taxon>Pseudonocardia</taxon>
    </lineage>
</organism>
<comment type="similarity">
    <text evidence="1 4">Belongs to the short-chain dehydrogenases/reductases (SDR) family.</text>
</comment>
<dbReference type="PRINTS" id="PR00081">
    <property type="entry name" value="GDHRDH"/>
</dbReference>
<gene>
    <name evidence="6" type="ORF">GCM10009559_01730</name>
</gene>
<sequence>MTIALVTGANKGIGREIAARLATLDATVLLAARDAGRREEAVSALQAAGGDVHPLALDVTDPASVTAAAVEVERRFGRLDVLVNNAGISGSQAAQVPGGTDIDVVRAVFETNVFGVIAVIEAFLPLLRRSTAARIVNMSSSVGSLARMSDPAHYFARMPGWLGYSPSKSALNQITVQYAKQLRPEGILVNAADPGPCVTDFTAGIPGVTRTAADGAAIAVQLATLPGDGPTGAYLAESGPVPW</sequence>
<evidence type="ECO:0000256" key="4">
    <source>
        <dbReference type="RuleBase" id="RU000363"/>
    </source>
</evidence>
<evidence type="ECO:0000256" key="2">
    <source>
        <dbReference type="ARBA" id="ARBA00022857"/>
    </source>
</evidence>
<evidence type="ECO:0000256" key="3">
    <source>
        <dbReference type="ARBA" id="ARBA00023002"/>
    </source>
</evidence>
<evidence type="ECO:0000313" key="7">
    <source>
        <dbReference type="Proteomes" id="UP001499967"/>
    </source>
</evidence>
<dbReference type="Proteomes" id="UP001499967">
    <property type="component" value="Unassembled WGS sequence"/>
</dbReference>
<accession>A0ABN1NYK9</accession>
<evidence type="ECO:0000313" key="6">
    <source>
        <dbReference type="EMBL" id="GAA0919609.1"/>
    </source>
</evidence>
<reference evidence="6 7" key="1">
    <citation type="journal article" date="2019" name="Int. J. Syst. Evol. Microbiol.">
        <title>The Global Catalogue of Microorganisms (GCM) 10K type strain sequencing project: providing services to taxonomists for standard genome sequencing and annotation.</title>
        <authorList>
            <consortium name="The Broad Institute Genomics Platform"/>
            <consortium name="The Broad Institute Genome Sequencing Center for Infectious Disease"/>
            <person name="Wu L."/>
            <person name="Ma J."/>
        </authorList>
    </citation>
    <scope>NUCLEOTIDE SEQUENCE [LARGE SCALE GENOMIC DNA]</scope>
    <source>
        <strain evidence="6 7">JCM 11117</strain>
    </source>
</reference>
<evidence type="ECO:0000259" key="5">
    <source>
        <dbReference type="SMART" id="SM00822"/>
    </source>
</evidence>
<dbReference type="Gene3D" id="3.40.50.720">
    <property type="entry name" value="NAD(P)-binding Rossmann-like Domain"/>
    <property type="match status" value="1"/>
</dbReference>
<dbReference type="SMART" id="SM00822">
    <property type="entry name" value="PKS_KR"/>
    <property type="match status" value="1"/>
</dbReference>
<evidence type="ECO:0000256" key="1">
    <source>
        <dbReference type="ARBA" id="ARBA00006484"/>
    </source>
</evidence>
<dbReference type="InterPro" id="IPR036291">
    <property type="entry name" value="NAD(P)-bd_dom_sf"/>
</dbReference>
<protein>
    <submittedName>
        <fullName evidence="6">SDR family oxidoreductase</fullName>
    </submittedName>
</protein>
<name>A0ABN1NYK9_9PSEU</name>
<keyword evidence="3" id="KW-0560">Oxidoreductase</keyword>
<keyword evidence="2" id="KW-0521">NADP</keyword>